<sequence>MKIIKLDATESTNSYLRGLMSLKSLEDFTVVTAFAQTKGRGQVSASWESEPGKNLTFSVLRRHEGISLDNHFMISMCVTCAIYDVLLNLGLPQLRIKWPNDILSGTSKICGILIENSIAGQEIKTSIIGIGLNVNQELFPNQVKASSLKLLLGREVDLEDLLQRILLSLQRYLHGMGSATWSSLLYQYESVLFRKNSPATFQEPNGPLFTGIIQGITKEGKLRLALENAIFKEYDLKEIKLHY</sequence>
<organism evidence="3 4">
    <name type="scientific">Maribacter chungangensis</name>
    <dbReference type="NCBI Taxonomy" id="1069117"/>
    <lineage>
        <taxon>Bacteria</taxon>
        <taxon>Pseudomonadati</taxon>
        <taxon>Bacteroidota</taxon>
        <taxon>Flavobacteriia</taxon>
        <taxon>Flavobacteriales</taxon>
        <taxon>Flavobacteriaceae</taxon>
        <taxon>Maribacter</taxon>
    </lineage>
</organism>
<gene>
    <name evidence="3" type="ORF">ACFQZJ_11770</name>
</gene>
<name>A0ABW3B500_9FLAO</name>
<dbReference type="PROSITE" id="PS51733">
    <property type="entry name" value="BPL_LPL_CATALYTIC"/>
    <property type="match status" value="1"/>
</dbReference>
<dbReference type="SUPFAM" id="SSF55681">
    <property type="entry name" value="Class II aaRS and biotin synthetases"/>
    <property type="match status" value="1"/>
</dbReference>
<proteinExistence type="predicted"/>
<evidence type="ECO:0000313" key="4">
    <source>
        <dbReference type="Proteomes" id="UP001597012"/>
    </source>
</evidence>
<comment type="caution">
    <text evidence="3">The sequence shown here is derived from an EMBL/GenBank/DDBJ whole genome shotgun (WGS) entry which is preliminary data.</text>
</comment>
<keyword evidence="4" id="KW-1185">Reference proteome</keyword>
<dbReference type="Pfam" id="PF03099">
    <property type="entry name" value="BPL_LplA_LipB"/>
    <property type="match status" value="1"/>
</dbReference>
<dbReference type="EC" id="6.3.4.15" evidence="3"/>
<dbReference type="Proteomes" id="UP001597012">
    <property type="component" value="Unassembled WGS sequence"/>
</dbReference>
<dbReference type="InterPro" id="IPR004408">
    <property type="entry name" value="Biotin_CoA_COase_ligase"/>
</dbReference>
<reference evidence="4" key="1">
    <citation type="journal article" date="2019" name="Int. J. Syst. Evol. Microbiol.">
        <title>The Global Catalogue of Microorganisms (GCM) 10K type strain sequencing project: providing services to taxonomists for standard genome sequencing and annotation.</title>
        <authorList>
            <consortium name="The Broad Institute Genomics Platform"/>
            <consortium name="The Broad Institute Genome Sequencing Center for Infectious Disease"/>
            <person name="Wu L."/>
            <person name="Ma J."/>
        </authorList>
    </citation>
    <scope>NUCLEOTIDE SEQUENCE [LARGE SCALE GENOMIC DNA]</scope>
    <source>
        <strain evidence="4">CCUG 61948</strain>
    </source>
</reference>
<dbReference type="InterPro" id="IPR004143">
    <property type="entry name" value="BPL_LPL_catalytic"/>
</dbReference>
<evidence type="ECO:0000256" key="1">
    <source>
        <dbReference type="ARBA" id="ARBA00022598"/>
    </source>
</evidence>
<dbReference type="EMBL" id="JBHTHY010000007">
    <property type="protein sequence ID" value="MFD0798140.1"/>
    <property type="molecule type" value="Genomic_DNA"/>
</dbReference>
<dbReference type="PANTHER" id="PTHR12835">
    <property type="entry name" value="BIOTIN PROTEIN LIGASE"/>
    <property type="match status" value="1"/>
</dbReference>
<dbReference type="RefSeq" id="WP_379934751.1">
    <property type="nucleotide sequence ID" value="NZ_JBHTHY010000007.1"/>
</dbReference>
<evidence type="ECO:0000313" key="3">
    <source>
        <dbReference type="EMBL" id="MFD0798140.1"/>
    </source>
</evidence>
<dbReference type="Gene3D" id="3.30.930.10">
    <property type="entry name" value="Bira Bifunctional Protein, Domain 2"/>
    <property type="match status" value="1"/>
</dbReference>
<dbReference type="GO" id="GO:0004077">
    <property type="term" value="F:biotin--[biotin carboxyl-carrier protein] ligase activity"/>
    <property type="evidence" value="ECO:0007669"/>
    <property type="project" value="UniProtKB-EC"/>
</dbReference>
<dbReference type="PANTHER" id="PTHR12835:SF5">
    <property type="entry name" value="BIOTIN--PROTEIN LIGASE"/>
    <property type="match status" value="1"/>
</dbReference>
<protein>
    <submittedName>
        <fullName evidence="3">Biotin--[acetyl-CoA-carboxylase] ligase</fullName>
        <ecNumber evidence="3">6.3.4.15</ecNumber>
    </submittedName>
</protein>
<dbReference type="CDD" id="cd16442">
    <property type="entry name" value="BPL"/>
    <property type="match status" value="1"/>
</dbReference>
<feature type="domain" description="BPL/LPL catalytic" evidence="2">
    <location>
        <begin position="1"/>
        <end position="177"/>
    </location>
</feature>
<accession>A0ABW3B500</accession>
<keyword evidence="1 3" id="KW-0436">Ligase</keyword>
<dbReference type="InterPro" id="IPR045864">
    <property type="entry name" value="aa-tRNA-synth_II/BPL/LPL"/>
</dbReference>
<dbReference type="NCBIfam" id="TIGR00121">
    <property type="entry name" value="birA_ligase"/>
    <property type="match status" value="1"/>
</dbReference>
<evidence type="ECO:0000259" key="2">
    <source>
        <dbReference type="PROSITE" id="PS51733"/>
    </source>
</evidence>